<feature type="region of interest" description="Disordered" evidence="1">
    <location>
        <begin position="1"/>
        <end position="51"/>
    </location>
</feature>
<keyword evidence="2" id="KW-0472">Membrane</keyword>
<feature type="compositionally biased region" description="Low complexity" evidence="1">
    <location>
        <begin position="329"/>
        <end position="341"/>
    </location>
</feature>
<protein>
    <submittedName>
        <fullName evidence="3">Uncharacterized protein</fullName>
    </submittedName>
</protein>
<reference evidence="3 4" key="1">
    <citation type="submission" date="2020-08" db="EMBL/GenBank/DDBJ databases">
        <title>Sequencing the genomes of 1000 actinobacteria strains.</title>
        <authorList>
            <person name="Klenk H.-P."/>
        </authorList>
    </citation>
    <scope>NUCLEOTIDE SEQUENCE [LARGE SCALE GENOMIC DNA]</scope>
    <source>
        <strain evidence="3 4">DSM 44551</strain>
    </source>
</reference>
<organism evidence="3 4">
    <name type="scientific">Nocardiopsis composta</name>
    <dbReference type="NCBI Taxonomy" id="157465"/>
    <lineage>
        <taxon>Bacteria</taxon>
        <taxon>Bacillati</taxon>
        <taxon>Actinomycetota</taxon>
        <taxon>Actinomycetes</taxon>
        <taxon>Streptosporangiales</taxon>
        <taxon>Nocardiopsidaceae</taxon>
        <taxon>Nocardiopsis</taxon>
    </lineage>
</organism>
<evidence type="ECO:0000313" key="4">
    <source>
        <dbReference type="Proteomes" id="UP000572635"/>
    </source>
</evidence>
<proteinExistence type="predicted"/>
<dbReference type="RefSeq" id="WP_184399003.1">
    <property type="nucleotide sequence ID" value="NZ_BAAAJD010000092.1"/>
</dbReference>
<name>A0A7W8QSM5_9ACTN</name>
<dbReference type="AlphaFoldDB" id="A0A7W8QSM5"/>
<feature type="transmembrane region" description="Helical" evidence="2">
    <location>
        <begin position="58"/>
        <end position="78"/>
    </location>
</feature>
<dbReference type="Proteomes" id="UP000572635">
    <property type="component" value="Unassembled WGS sequence"/>
</dbReference>
<evidence type="ECO:0000256" key="2">
    <source>
        <dbReference type="SAM" id="Phobius"/>
    </source>
</evidence>
<sequence>MSSSDSSGAAPRKGGRRRKTDEAEGSPAPGRRSAGSRRKPGRGGAEDGGKKRGKALPILLGALGLAVVALAVVLVIQFTSSGPEAPADARPSSYTIVYESERMSEVLADQEIDSRPLAEGEMFERDNEEIDSQGITFTLKAKSLEDDCSAAVWGDEAAAALADAGCTQAARAAYDSDDYVGVAALFNLRDAKAAQAVAEALEQPKSLEDKGPGFVANPGGEDPLTRLGTGYSRAEASVNGHYLMVVWAQDKSSEEPTEHQDLTSPLIALNSFKDPLYRRLGEVESNNEFQGGGQGGAETGTGQGTGTDTGAGAETGGTGADAGAGTDQGAGTAPGTEQPAG</sequence>
<gene>
    <name evidence="3" type="ORF">HDA36_006001</name>
</gene>
<comment type="caution">
    <text evidence="3">The sequence shown here is derived from an EMBL/GenBank/DDBJ whole genome shotgun (WGS) entry which is preliminary data.</text>
</comment>
<accession>A0A7W8QSM5</accession>
<feature type="region of interest" description="Disordered" evidence="1">
    <location>
        <begin position="286"/>
        <end position="341"/>
    </location>
</feature>
<keyword evidence="2" id="KW-0812">Transmembrane</keyword>
<keyword evidence="2" id="KW-1133">Transmembrane helix</keyword>
<evidence type="ECO:0000256" key="1">
    <source>
        <dbReference type="SAM" id="MobiDB-lite"/>
    </source>
</evidence>
<feature type="compositionally biased region" description="Gly residues" evidence="1">
    <location>
        <begin position="290"/>
        <end position="328"/>
    </location>
</feature>
<keyword evidence="4" id="KW-1185">Reference proteome</keyword>
<evidence type="ECO:0000313" key="3">
    <source>
        <dbReference type="EMBL" id="MBB5435853.1"/>
    </source>
</evidence>
<dbReference type="EMBL" id="JACHDB010000002">
    <property type="protein sequence ID" value="MBB5435853.1"/>
    <property type="molecule type" value="Genomic_DNA"/>
</dbReference>